<feature type="chain" id="PRO_5001645224" evidence="1">
    <location>
        <begin position="19"/>
        <end position="63"/>
    </location>
</feature>
<accession>A0A067M2T8</accession>
<name>A0A067M2T8_BOTB1</name>
<keyword evidence="1" id="KW-0732">Signal</keyword>
<evidence type="ECO:0000313" key="2">
    <source>
        <dbReference type="EMBL" id="KDQ05871.1"/>
    </source>
</evidence>
<feature type="signal peptide" evidence="1">
    <location>
        <begin position="1"/>
        <end position="18"/>
    </location>
</feature>
<protein>
    <submittedName>
        <fullName evidence="2">Uncharacterized protein</fullName>
    </submittedName>
</protein>
<dbReference type="AlphaFoldDB" id="A0A067M2T8"/>
<evidence type="ECO:0000256" key="1">
    <source>
        <dbReference type="SAM" id="SignalP"/>
    </source>
</evidence>
<evidence type="ECO:0000313" key="3">
    <source>
        <dbReference type="Proteomes" id="UP000027195"/>
    </source>
</evidence>
<reference evidence="3" key="1">
    <citation type="journal article" date="2014" name="Proc. Natl. Acad. Sci. U.S.A.">
        <title>Extensive sampling of basidiomycete genomes demonstrates inadequacy of the white-rot/brown-rot paradigm for wood decay fungi.</title>
        <authorList>
            <person name="Riley R."/>
            <person name="Salamov A.A."/>
            <person name="Brown D.W."/>
            <person name="Nagy L.G."/>
            <person name="Floudas D."/>
            <person name="Held B.W."/>
            <person name="Levasseur A."/>
            <person name="Lombard V."/>
            <person name="Morin E."/>
            <person name="Otillar R."/>
            <person name="Lindquist E.A."/>
            <person name="Sun H."/>
            <person name="LaButti K.M."/>
            <person name="Schmutz J."/>
            <person name="Jabbour D."/>
            <person name="Luo H."/>
            <person name="Baker S.E."/>
            <person name="Pisabarro A.G."/>
            <person name="Walton J.D."/>
            <person name="Blanchette R.A."/>
            <person name="Henrissat B."/>
            <person name="Martin F."/>
            <person name="Cullen D."/>
            <person name="Hibbett D.S."/>
            <person name="Grigoriev I.V."/>
        </authorList>
    </citation>
    <scope>NUCLEOTIDE SEQUENCE [LARGE SCALE GENOMIC DNA]</scope>
    <source>
        <strain evidence="3">FD-172 SS1</strain>
    </source>
</reference>
<dbReference type="InParanoid" id="A0A067M2T8"/>
<gene>
    <name evidence="2" type="ORF">BOTBODRAFT_288317</name>
</gene>
<sequence length="63" mass="6905">MICVIMILSCHCAIMLLCCPCLAPFAHNLAGTLSPVVSALMLFNTFYSHCQQQTRSALESLMI</sequence>
<dbReference type="EMBL" id="KL198177">
    <property type="protein sequence ID" value="KDQ05871.1"/>
    <property type="molecule type" value="Genomic_DNA"/>
</dbReference>
<proteinExistence type="predicted"/>
<organism evidence="2 3">
    <name type="scientific">Botryobasidium botryosum (strain FD-172 SS1)</name>
    <dbReference type="NCBI Taxonomy" id="930990"/>
    <lineage>
        <taxon>Eukaryota</taxon>
        <taxon>Fungi</taxon>
        <taxon>Dikarya</taxon>
        <taxon>Basidiomycota</taxon>
        <taxon>Agaricomycotina</taxon>
        <taxon>Agaricomycetes</taxon>
        <taxon>Cantharellales</taxon>
        <taxon>Botryobasidiaceae</taxon>
        <taxon>Botryobasidium</taxon>
    </lineage>
</organism>
<dbReference type="HOGENOM" id="CLU_2885474_0_0_1"/>
<keyword evidence="3" id="KW-1185">Reference proteome</keyword>
<dbReference type="Proteomes" id="UP000027195">
    <property type="component" value="Unassembled WGS sequence"/>
</dbReference>